<keyword evidence="2" id="KW-1185">Reference proteome</keyword>
<accession>A0ABV2KVF1</accession>
<dbReference type="EMBL" id="JBEPMX010000006">
    <property type="protein sequence ID" value="MET3683319.1"/>
    <property type="molecule type" value="Genomic_DNA"/>
</dbReference>
<gene>
    <name evidence="1" type="ORF">ABID56_001414</name>
</gene>
<protein>
    <submittedName>
        <fullName evidence="1">DNA invertase Pin-like site-specific DNA recombinase</fullName>
    </submittedName>
</protein>
<dbReference type="RefSeq" id="WP_354219901.1">
    <property type="nucleotide sequence ID" value="NZ_JBEPMX010000006.1"/>
</dbReference>
<proteinExistence type="predicted"/>
<comment type="caution">
    <text evidence="1">The sequence shown here is derived from an EMBL/GenBank/DDBJ whole genome shotgun (WGS) entry which is preliminary data.</text>
</comment>
<evidence type="ECO:0000313" key="2">
    <source>
        <dbReference type="Proteomes" id="UP001549167"/>
    </source>
</evidence>
<name>A0ABV2KVF1_9BACI</name>
<organism evidence="1 2">
    <name type="scientific">Alkalibacillus flavidus</name>
    <dbReference type="NCBI Taxonomy" id="546021"/>
    <lineage>
        <taxon>Bacteria</taxon>
        <taxon>Bacillati</taxon>
        <taxon>Bacillota</taxon>
        <taxon>Bacilli</taxon>
        <taxon>Bacillales</taxon>
        <taxon>Bacillaceae</taxon>
        <taxon>Alkalibacillus</taxon>
    </lineage>
</organism>
<reference evidence="1 2" key="1">
    <citation type="submission" date="2024-06" db="EMBL/GenBank/DDBJ databases">
        <title>Genomic Encyclopedia of Type Strains, Phase IV (KMG-IV): sequencing the most valuable type-strain genomes for metagenomic binning, comparative biology and taxonomic classification.</title>
        <authorList>
            <person name="Goeker M."/>
        </authorList>
    </citation>
    <scope>NUCLEOTIDE SEQUENCE [LARGE SCALE GENOMIC DNA]</scope>
    <source>
        <strain evidence="1 2">DSM 23520</strain>
    </source>
</reference>
<evidence type="ECO:0000313" key="1">
    <source>
        <dbReference type="EMBL" id="MET3683319.1"/>
    </source>
</evidence>
<sequence>MAQAVLKMAQDLRKMNQERTTDSIKRAVLQGDAIKFLNKLSGLSQN</sequence>
<dbReference type="Proteomes" id="UP001549167">
    <property type="component" value="Unassembled WGS sequence"/>
</dbReference>